<dbReference type="Proteomes" id="UP000565286">
    <property type="component" value="Unassembled WGS sequence"/>
</dbReference>
<dbReference type="PIRSF" id="PIRSF002721">
    <property type="entry name" value="Surface_antigen_Rickettsia"/>
    <property type="match status" value="1"/>
</dbReference>
<dbReference type="InterPro" id="IPR016364">
    <property type="entry name" value="Surface_antigen_Rickettsia"/>
</dbReference>
<gene>
    <name evidence="1" type="ORF">GGQ73_003134</name>
</gene>
<evidence type="ECO:0000313" key="1">
    <source>
        <dbReference type="EMBL" id="MBB3947168.1"/>
    </source>
</evidence>
<keyword evidence="2" id="KW-1185">Reference proteome</keyword>
<accession>A0A7W6C7H7</accession>
<dbReference type="RefSeq" id="WP_210290144.1">
    <property type="nucleotide sequence ID" value="NZ_JACIDV010000009.1"/>
</dbReference>
<dbReference type="PROSITE" id="PS51257">
    <property type="entry name" value="PROKAR_LIPOPROTEIN"/>
    <property type="match status" value="1"/>
</dbReference>
<evidence type="ECO:0000313" key="2">
    <source>
        <dbReference type="Proteomes" id="UP000565286"/>
    </source>
</evidence>
<dbReference type="EMBL" id="JACIDV010000009">
    <property type="protein sequence ID" value="MBB3947168.1"/>
    <property type="molecule type" value="Genomic_DNA"/>
</dbReference>
<protein>
    <submittedName>
        <fullName evidence="1">Surface antigen</fullName>
    </submittedName>
</protein>
<comment type="caution">
    <text evidence="1">The sequence shown here is derived from an EMBL/GenBank/DDBJ whole genome shotgun (WGS) entry which is preliminary data.</text>
</comment>
<sequence length="154" mass="15899">MVDVVGKTGFAGINSNIIRPAVLSLVCLSVLSSCTTSNTRASGGGLLGRGGGASTPYISSLQGGIVGRSGLQLDRGDFNRALEAEYRALETAPGGQAVVWGSGDTRGEVVANAPYQVGNQNCRQYTHDLTVDGKQAKVRGAACRNTDGTWTPLI</sequence>
<dbReference type="AlphaFoldDB" id="A0A7W6C7H7"/>
<name>A0A7W6C7H7_9HYPH</name>
<proteinExistence type="predicted"/>
<organism evidence="1 2">
    <name type="scientific">Rhizobium skierniewicense</name>
    <dbReference type="NCBI Taxonomy" id="984260"/>
    <lineage>
        <taxon>Bacteria</taxon>
        <taxon>Pseudomonadati</taxon>
        <taxon>Pseudomonadota</taxon>
        <taxon>Alphaproteobacteria</taxon>
        <taxon>Hyphomicrobiales</taxon>
        <taxon>Rhizobiaceae</taxon>
        <taxon>Rhizobium/Agrobacterium group</taxon>
        <taxon>Rhizobium</taxon>
    </lineage>
</organism>
<reference evidence="1 2" key="1">
    <citation type="submission" date="2020-08" db="EMBL/GenBank/DDBJ databases">
        <title>Genomic Encyclopedia of Type Strains, Phase IV (KMG-IV): sequencing the most valuable type-strain genomes for metagenomic binning, comparative biology and taxonomic classification.</title>
        <authorList>
            <person name="Goeker M."/>
        </authorList>
    </citation>
    <scope>NUCLEOTIDE SEQUENCE [LARGE SCALE GENOMIC DNA]</scope>
    <source>
        <strain evidence="1 2">DSM 26438</strain>
    </source>
</reference>